<dbReference type="Pfam" id="PF03315">
    <property type="entry name" value="SDH_beta"/>
    <property type="match status" value="1"/>
</dbReference>
<dbReference type="SUPFAM" id="SSF55021">
    <property type="entry name" value="ACT-like"/>
    <property type="match status" value="1"/>
</dbReference>
<evidence type="ECO:0000256" key="8">
    <source>
        <dbReference type="ARBA" id="ARBA00023014"/>
    </source>
</evidence>
<dbReference type="InterPro" id="IPR029009">
    <property type="entry name" value="ASB_dom_sf"/>
</dbReference>
<dbReference type="PANTHER" id="PTHR30182:SF12">
    <property type="entry name" value="L-SERINE DEHYDRATASE, BETA CHAIN-RELATED"/>
    <property type="match status" value="1"/>
</dbReference>
<dbReference type="InterPro" id="IPR002912">
    <property type="entry name" value="ACT_dom"/>
</dbReference>
<dbReference type="InterPro" id="IPR045865">
    <property type="entry name" value="ACT-like_dom_sf"/>
</dbReference>
<dbReference type="Proteomes" id="UP000184038">
    <property type="component" value="Unassembled WGS sequence"/>
</dbReference>
<keyword evidence="7 11" id="KW-0408">Iron</keyword>
<comment type="cofactor">
    <cofactor evidence="1 12">
        <name>[4Fe-4S] cluster</name>
        <dbReference type="ChEBI" id="CHEBI:49883"/>
    </cofactor>
</comment>
<evidence type="ECO:0000256" key="11">
    <source>
        <dbReference type="PIRNR" id="PIRNR036692"/>
    </source>
</evidence>
<protein>
    <recommendedName>
        <fullName evidence="11">L-serine deaminase</fullName>
    </recommendedName>
</protein>
<evidence type="ECO:0000256" key="7">
    <source>
        <dbReference type="ARBA" id="ARBA00023004"/>
    </source>
</evidence>
<evidence type="ECO:0000256" key="3">
    <source>
        <dbReference type="ARBA" id="ARBA00008636"/>
    </source>
</evidence>
<name>A0A1M7LLT9_9FIRM</name>
<sequence>MDVSIFEVVGPIMIGPSSSHTAGAAKLARIARNIVNEPFKKVTFGLHGSFAMTYKGHGTDRALVAGVLGLYEDDEALADSFELAKQQGLEYEFDQIKLENVHENTVKISFLLEDGSSYYVIGSSIGGGQIVITNINGFRTEFTAQYSTIVINHYDKKGIISEVSAILSNNYINIATMRLSRNARGEEAFCIIETDDVIPHHVKESMEELENIIQVQVINVTD</sequence>
<dbReference type="GO" id="GO:0046872">
    <property type="term" value="F:metal ion binding"/>
    <property type="evidence" value="ECO:0007669"/>
    <property type="project" value="UniProtKB-UniRule"/>
</dbReference>
<evidence type="ECO:0000256" key="1">
    <source>
        <dbReference type="ARBA" id="ARBA00001966"/>
    </source>
</evidence>
<evidence type="ECO:0000256" key="4">
    <source>
        <dbReference type="ARBA" id="ARBA00022432"/>
    </source>
</evidence>
<organism evidence="14 15">
    <name type="scientific">Anaerosporobacter mobilis DSM 15930</name>
    <dbReference type="NCBI Taxonomy" id="1120996"/>
    <lineage>
        <taxon>Bacteria</taxon>
        <taxon>Bacillati</taxon>
        <taxon>Bacillota</taxon>
        <taxon>Clostridia</taxon>
        <taxon>Lachnospirales</taxon>
        <taxon>Lachnospiraceae</taxon>
        <taxon>Anaerosporobacter</taxon>
    </lineage>
</organism>
<evidence type="ECO:0000259" key="13">
    <source>
        <dbReference type="PROSITE" id="PS51671"/>
    </source>
</evidence>
<keyword evidence="6 11" id="KW-0479">Metal-binding</keyword>
<evidence type="ECO:0000256" key="5">
    <source>
        <dbReference type="ARBA" id="ARBA00022485"/>
    </source>
</evidence>
<dbReference type="EMBL" id="FRCP01000017">
    <property type="protein sequence ID" value="SHM79079.1"/>
    <property type="molecule type" value="Genomic_DNA"/>
</dbReference>
<dbReference type="AlphaFoldDB" id="A0A1M7LLT9"/>
<dbReference type="OrthoDB" id="9813137at2"/>
<evidence type="ECO:0000313" key="15">
    <source>
        <dbReference type="Proteomes" id="UP000184038"/>
    </source>
</evidence>
<proteinExistence type="inferred from homology"/>
<evidence type="ECO:0000256" key="2">
    <source>
        <dbReference type="ARBA" id="ARBA00004742"/>
    </source>
</evidence>
<dbReference type="CDD" id="cd04903">
    <property type="entry name" value="ACT_LSD"/>
    <property type="match status" value="1"/>
</dbReference>
<keyword evidence="4 11" id="KW-0312">Gluconeogenesis</keyword>
<keyword evidence="5 11" id="KW-0004">4Fe-4S</keyword>
<evidence type="ECO:0000313" key="14">
    <source>
        <dbReference type="EMBL" id="SHM79079.1"/>
    </source>
</evidence>
<dbReference type="GO" id="GO:0003941">
    <property type="term" value="F:L-serine ammonia-lyase activity"/>
    <property type="evidence" value="ECO:0007669"/>
    <property type="project" value="UniProtKB-UniRule"/>
</dbReference>
<evidence type="ECO:0000256" key="6">
    <source>
        <dbReference type="ARBA" id="ARBA00022723"/>
    </source>
</evidence>
<feature type="domain" description="ACT" evidence="13">
    <location>
        <begin position="148"/>
        <end position="222"/>
    </location>
</feature>
<dbReference type="InterPro" id="IPR004643">
    <property type="entry name" value="Fe-S_L-Ser_bsu"/>
</dbReference>
<dbReference type="SUPFAM" id="SSF143548">
    <property type="entry name" value="Serine metabolism enzymes domain"/>
    <property type="match status" value="1"/>
</dbReference>
<gene>
    <name evidence="14" type="ORF">SAMN02746066_03295</name>
</gene>
<keyword evidence="9 11" id="KW-0456">Lyase</keyword>
<evidence type="ECO:0000256" key="12">
    <source>
        <dbReference type="RuleBase" id="RU366059"/>
    </source>
</evidence>
<evidence type="ECO:0000256" key="9">
    <source>
        <dbReference type="ARBA" id="ARBA00023239"/>
    </source>
</evidence>
<comment type="similarity">
    <text evidence="3 11 12">Belongs to the iron-sulfur dependent L-serine dehydratase family.</text>
</comment>
<dbReference type="STRING" id="1120996.SAMN02746066_03295"/>
<dbReference type="RefSeq" id="WP_084139321.1">
    <property type="nucleotide sequence ID" value="NZ_FRCP01000017.1"/>
</dbReference>
<dbReference type="PROSITE" id="PS51671">
    <property type="entry name" value="ACT"/>
    <property type="match status" value="1"/>
</dbReference>
<keyword evidence="8 11" id="KW-0411">Iron-sulfur</keyword>
<dbReference type="InterPro" id="IPR005131">
    <property type="entry name" value="Ser_deHydtase_bsu"/>
</dbReference>
<keyword evidence="15" id="KW-1185">Reference proteome</keyword>
<comment type="pathway">
    <text evidence="2 11">Carbohydrate biosynthesis; gluconeogenesis.</text>
</comment>
<comment type="catalytic activity">
    <reaction evidence="10 11 12">
        <text>L-serine = pyruvate + NH4(+)</text>
        <dbReference type="Rhea" id="RHEA:19169"/>
        <dbReference type="ChEBI" id="CHEBI:15361"/>
        <dbReference type="ChEBI" id="CHEBI:28938"/>
        <dbReference type="ChEBI" id="CHEBI:33384"/>
        <dbReference type="EC" id="4.3.1.17"/>
    </reaction>
</comment>
<dbReference type="Gene3D" id="3.30.1330.90">
    <property type="entry name" value="D-3-phosphoglycerate dehydrogenase, domain 3"/>
    <property type="match status" value="1"/>
</dbReference>
<accession>A0A1M7LLT9</accession>
<dbReference type="NCBIfam" id="TIGR00719">
    <property type="entry name" value="sda_beta"/>
    <property type="match status" value="1"/>
</dbReference>
<dbReference type="InterPro" id="IPR051318">
    <property type="entry name" value="Fe-S_L-Ser"/>
</dbReference>
<dbReference type="GO" id="GO:0006094">
    <property type="term" value="P:gluconeogenesis"/>
    <property type="evidence" value="ECO:0007669"/>
    <property type="project" value="UniProtKB-UniRule"/>
</dbReference>
<dbReference type="PIRSF" id="PIRSF036692">
    <property type="entry name" value="SDH_B"/>
    <property type="match status" value="1"/>
</dbReference>
<dbReference type="UniPathway" id="UPA00138"/>
<dbReference type="PANTHER" id="PTHR30182">
    <property type="entry name" value="L-SERINE DEHYDRATASE"/>
    <property type="match status" value="1"/>
</dbReference>
<dbReference type="Gene3D" id="3.30.70.260">
    <property type="match status" value="1"/>
</dbReference>
<evidence type="ECO:0000256" key="10">
    <source>
        <dbReference type="ARBA" id="ARBA00049406"/>
    </source>
</evidence>
<dbReference type="GO" id="GO:0051539">
    <property type="term" value="F:4 iron, 4 sulfur cluster binding"/>
    <property type="evidence" value="ECO:0007669"/>
    <property type="project" value="UniProtKB-UniRule"/>
</dbReference>
<dbReference type="Pfam" id="PF01842">
    <property type="entry name" value="ACT"/>
    <property type="match status" value="1"/>
</dbReference>
<reference evidence="14 15" key="1">
    <citation type="submission" date="2016-11" db="EMBL/GenBank/DDBJ databases">
        <authorList>
            <person name="Jaros S."/>
            <person name="Januszkiewicz K."/>
            <person name="Wedrychowicz H."/>
        </authorList>
    </citation>
    <scope>NUCLEOTIDE SEQUENCE [LARGE SCALE GENOMIC DNA]</scope>
    <source>
        <strain evidence="14 15">DSM 15930</strain>
    </source>
</reference>